<dbReference type="EMBL" id="CAXDID020000687">
    <property type="protein sequence ID" value="CAL6110381.1"/>
    <property type="molecule type" value="Genomic_DNA"/>
</dbReference>
<accession>A0AA86QPZ9</accession>
<feature type="region of interest" description="Disordered" evidence="1">
    <location>
        <begin position="258"/>
        <end position="282"/>
    </location>
</feature>
<feature type="region of interest" description="Disordered" evidence="1">
    <location>
        <begin position="746"/>
        <end position="771"/>
    </location>
</feature>
<keyword evidence="4" id="KW-1185">Reference proteome</keyword>
<evidence type="ECO:0000313" key="2">
    <source>
        <dbReference type="EMBL" id="CAI9957064.1"/>
    </source>
</evidence>
<protein>
    <submittedName>
        <fullName evidence="3">Hypothetical_protein</fullName>
    </submittedName>
</protein>
<gene>
    <name evidence="2" type="ORF">HINF_LOCUS44709</name>
    <name evidence="3" type="ORF">HINF_LOCUS75892</name>
</gene>
<reference evidence="2" key="1">
    <citation type="submission" date="2023-06" db="EMBL/GenBank/DDBJ databases">
        <authorList>
            <person name="Kurt Z."/>
        </authorList>
    </citation>
    <scope>NUCLEOTIDE SEQUENCE</scope>
</reference>
<feature type="compositionally biased region" description="Basic and acidic residues" evidence="1">
    <location>
        <begin position="762"/>
        <end position="771"/>
    </location>
</feature>
<reference evidence="3 4" key="2">
    <citation type="submission" date="2024-07" db="EMBL/GenBank/DDBJ databases">
        <authorList>
            <person name="Akdeniz Z."/>
        </authorList>
    </citation>
    <scope>NUCLEOTIDE SEQUENCE [LARGE SCALE GENOMIC DNA]</scope>
</reference>
<organism evidence="2">
    <name type="scientific">Hexamita inflata</name>
    <dbReference type="NCBI Taxonomy" id="28002"/>
    <lineage>
        <taxon>Eukaryota</taxon>
        <taxon>Metamonada</taxon>
        <taxon>Diplomonadida</taxon>
        <taxon>Hexamitidae</taxon>
        <taxon>Hexamitinae</taxon>
        <taxon>Hexamita</taxon>
    </lineage>
</organism>
<comment type="caution">
    <text evidence="2">The sequence shown here is derived from an EMBL/GenBank/DDBJ whole genome shotgun (WGS) entry which is preliminary data.</text>
</comment>
<evidence type="ECO:0000313" key="4">
    <source>
        <dbReference type="Proteomes" id="UP001642409"/>
    </source>
</evidence>
<name>A0AA86QPZ9_9EUKA</name>
<sequence length="771" mass="90164">MRKFLLDVQHDQVHERQSLPGPMRRREALLHHRKYLRGPVLRPGLSQVLERGLERLRLHLRLRLLLQSQRRPVPVLHAGRMCRLQLSRASSPYHDLLQICENSLCALFQDLNFIDGHSCLLSVREEVLRRRLKLLLISGASMPLPRSRIAEADNQLASLCWRLPELLRRADVPAQGSALAPVPVFFVVKRLQLELEQCVFECFSQATHKFINTITSECVASGRLVLQPRLAHQFCDLPPGLQLQPTRPRRHLHATMEKMRGRPARCSARPSFTERQSTARTNGRREALLHHRNICVPSATTRPLSFLKRRARTPASPTCAFGSYYRVTPNQFLFFARGRMWPAPTSRASESYHATTQMRNSCGSSRPWNFHRTGHSCLFGPVRPKGSTSTTFKNLLASCPPRFPYRRSRQPLRLSVRLPELLRPRRRPAQDLHWRLSGLLRGERLQLELEAVRLRVLLPGHPQVHQHHHVRMRGRLPGSVLQPRLLHPVLDLPPGLQLQPTRPRRHLRRHDGEMRGRLLDVQHDQVHERQSLPGPMRRREALLHHRKYLRGPVLRPGLSQVLERGLERLRLHLRLRLLLQKQRRPVHVLHAGRLRRLQLHGRRVLPRDLLQVRELLRALPDPELHRRPELSFGLSDRKEVLRRRQELLGLLPVRDPVRRSRQPLRLSVRLSELLRPRRRPAQDLHWRLSDLLRGERLQLELEAVRLRVLLPDHPQVHRHHHVRMRGRLPGSVLQPRFVHPVLDLPPGLQLQPTRPRRHLRRHDGEMRSRLL</sequence>
<proteinExistence type="predicted"/>
<evidence type="ECO:0000256" key="1">
    <source>
        <dbReference type="SAM" id="MobiDB-lite"/>
    </source>
</evidence>
<evidence type="ECO:0000313" key="3">
    <source>
        <dbReference type="EMBL" id="CAL6110381.1"/>
    </source>
</evidence>
<dbReference type="EMBL" id="CATOUU010000882">
    <property type="protein sequence ID" value="CAI9957064.1"/>
    <property type="molecule type" value="Genomic_DNA"/>
</dbReference>
<dbReference type="AlphaFoldDB" id="A0AA86QPZ9"/>
<dbReference type="Proteomes" id="UP001642409">
    <property type="component" value="Unassembled WGS sequence"/>
</dbReference>